<evidence type="ECO:0000313" key="2">
    <source>
        <dbReference type="EMBL" id="SPD31420.1"/>
    </source>
</evidence>
<dbReference type="InterPro" id="IPR053151">
    <property type="entry name" value="RNase_H-like"/>
</dbReference>
<dbReference type="CDD" id="cd06222">
    <property type="entry name" value="RNase_H_like"/>
    <property type="match status" value="1"/>
</dbReference>
<dbReference type="PANTHER" id="PTHR47723">
    <property type="entry name" value="OS05G0353850 PROTEIN"/>
    <property type="match status" value="1"/>
</dbReference>
<reference evidence="2" key="1">
    <citation type="submission" date="2018-02" db="EMBL/GenBank/DDBJ databases">
        <authorList>
            <person name="Cohen D.B."/>
            <person name="Kent A.D."/>
        </authorList>
    </citation>
    <scope>NUCLEOTIDE SEQUENCE</scope>
</reference>
<organism evidence="2">
    <name type="scientific">Fagus sylvatica</name>
    <name type="common">Beechnut</name>
    <dbReference type="NCBI Taxonomy" id="28930"/>
    <lineage>
        <taxon>Eukaryota</taxon>
        <taxon>Viridiplantae</taxon>
        <taxon>Streptophyta</taxon>
        <taxon>Embryophyta</taxon>
        <taxon>Tracheophyta</taxon>
        <taxon>Spermatophyta</taxon>
        <taxon>Magnoliopsida</taxon>
        <taxon>eudicotyledons</taxon>
        <taxon>Gunneridae</taxon>
        <taxon>Pentapetalae</taxon>
        <taxon>rosids</taxon>
        <taxon>fabids</taxon>
        <taxon>Fagales</taxon>
        <taxon>Fagaceae</taxon>
        <taxon>Fagus</taxon>
    </lineage>
</organism>
<dbReference type="Pfam" id="PF13456">
    <property type="entry name" value="RVT_3"/>
    <property type="match status" value="1"/>
</dbReference>
<dbReference type="Gene3D" id="3.30.420.10">
    <property type="entry name" value="Ribonuclease H-like superfamily/Ribonuclease H"/>
    <property type="match status" value="1"/>
</dbReference>
<dbReference type="AlphaFoldDB" id="A0A2N9J4I0"/>
<dbReference type="EMBL" id="OIVN01006359">
    <property type="protein sequence ID" value="SPD31420.1"/>
    <property type="molecule type" value="Genomic_DNA"/>
</dbReference>
<dbReference type="InterPro" id="IPR036397">
    <property type="entry name" value="RNaseH_sf"/>
</dbReference>
<gene>
    <name evidence="2" type="ORF">FSB_LOCUS59302</name>
</gene>
<accession>A0A2N9J4I0</accession>
<name>A0A2N9J4I0_FAGSY</name>
<dbReference type="InterPro" id="IPR044730">
    <property type="entry name" value="RNase_H-like_dom_plant"/>
</dbReference>
<dbReference type="GO" id="GO:0003676">
    <property type="term" value="F:nucleic acid binding"/>
    <property type="evidence" value="ECO:0007669"/>
    <property type="project" value="InterPro"/>
</dbReference>
<sequence length="262" mass="29077">MKGFGLPPVLQCTGAVASVTRVQFWPRVRIAAAPVHWSQTISKMKSSYIWVMENIAFNIPAIIHRTKVVTTELYFNLPRKETNSNSETILVNWEPPPPDFFKLNTDGSVEGSPGQAGAGGVIRDHTGSWFKGFSRKIGITNSLAAELWGLRDGLVLAHQHNIKKLIIELDAKAVLDLIQPENLTSCSHHPYGALISDCRSLIQKLEVNRIQHTFREGNAMADILAKAGTKLSCPFVTFDYPPTFVIDQVVADSWGVKYPRIL</sequence>
<evidence type="ECO:0000259" key="1">
    <source>
        <dbReference type="Pfam" id="PF13456"/>
    </source>
</evidence>
<proteinExistence type="predicted"/>
<dbReference type="InterPro" id="IPR002156">
    <property type="entry name" value="RNaseH_domain"/>
</dbReference>
<protein>
    <recommendedName>
        <fullName evidence="1">RNase H type-1 domain-containing protein</fullName>
    </recommendedName>
</protein>
<feature type="domain" description="RNase H type-1" evidence="1">
    <location>
        <begin position="104"/>
        <end position="227"/>
    </location>
</feature>
<dbReference type="PANTHER" id="PTHR47723:SF19">
    <property type="entry name" value="POLYNUCLEOTIDYL TRANSFERASE, RIBONUCLEASE H-LIKE SUPERFAMILY PROTEIN"/>
    <property type="match status" value="1"/>
</dbReference>
<dbReference type="GO" id="GO:0004523">
    <property type="term" value="F:RNA-DNA hybrid ribonuclease activity"/>
    <property type="evidence" value="ECO:0007669"/>
    <property type="project" value="InterPro"/>
</dbReference>
<dbReference type="SUPFAM" id="SSF53098">
    <property type="entry name" value="Ribonuclease H-like"/>
    <property type="match status" value="1"/>
</dbReference>
<dbReference type="InterPro" id="IPR012337">
    <property type="entry name" value="RNaseH-like_sf"/>
</dbReference>